<organism evidence="1 2">
    <name type="scientific">Synaphobranchus kaupii</name>
    <name type="common">Kaup's arrowtooth eel</name>
    <dbReference type="NCBI Taxonomy" id="118154"/>
    <lineage>
        <taxon>Eukaryota</taxon>
        <taxon>Metazoa</taxon>
        <taxon>Chordata</taxon>
        <taxon>Craniata</taxon>
        <taxon>Vertebrata</taxon>
        <taxon>Euteleostomi</taxon>
        <taxon>Actinopterygii</taxon>
        <taxon>Neopterygii</taxon>
        <taxon>Teleostei</taxon>
        <taxon>Anguilliformes</taxon>
        <taxon>Synaphobranchidae</taxon>
        <taxon>Synaphobranchus</taxon>
    </lineage>
</organism>
<protein>
    <submittedName>
        <fullName evidence="1">Uncharacterized protein</fullName>
    </submittedName>
</protein>
<reference evidence="1" key="1">
    <citation type="journal article" date="2023" name="Science">
        <title>Genome structures resolve the early diversification of teleost fishes.</title>
        <authorList>
            <person name="Parey E."/>
            <person name="Louis A."/>
            <person name="Montfort J."/>
            <person name="Bouchez O."/>
            <person name="Roques C."/>
            <person name="Iampietro C."/>
            <person name="Lluch J."/>
            <person name="Castinel A."/>
            <person name="Donnadieu C."/>
            <person name="Desvignes T."/>
            <person name="Floi Bucao C."/>
            <person name="Jouanno E."/>
            <person name="Wen M."/>
            <person name="Mejri S."/>
            <person name="Dirks R."/>
            <person name="Jansen H."/>
            <person name="Henkel C."/>
            <person name="Chen W.J."/>
            <person name="Zahm M."/>
            <person name="Cabau C."/>
            <person name="Klopp C."/>
            <person name="Thompson A.W."/>
            <person name="Robinson-Rechavi M."/>
            <person name="Braasch I."/>
            <person name="Lecointre G."/>
            <person name="Bobe J."/>
            <person name="Postlethwait J.H."/>
            <person name="Berthelot C."/>
            <person name="Roest Crollius H."/>
            <person name="Guiguen Y."/>
        </authorList>
    </citation>
    <scope>NUCLEOTIDE SEQUENCE</scope>
    <source>
        <strain evidence="1">WJC10195</strain>
    </source>
</reference>
<accession>A0A9Q1GBA8</accession>
<dbReference type="AlphaFoldDB" id="A0A9Q1GBA8"/>
<dbReference type="EMBL" id="JAINUF010000001">
    <property type="protein sequence ID" value="KAJ8380403.1"/>
    <property type="molecule type" value="Genomic_DNA"/>
</dbReference>
<evidence type="ECO:0000313" key="2">
    <source>
        <dbReference type="Proteomes" id="UP001152622"/>
    </source>
</evidence>
<proteinExistence type="predicted"/>
<gene>
    <name evidence="1" type="ORF">SKAU_G00011810</name>
</gene>
<name>A0A9Q1GBA8_SYNKA</name>
<keyword evidence="2" id="KW-1185">Reference proteome</keyword>
<comment type="caution">
    <text evidence="1">The sequence shown here is derived from an EMBL/GenBank/DDBJ whole genome shotgun (WGS) entry which is preliminary data.</text>
</comment>
<evidence type="ECO:0000313" key="1">
    <source>
        <dbReference type="EMBL" id="KAJ8380403.1"/>
    </source>
</evidence>
<sequence>MHVRWEGRVEGSEKTASADHRLGLYMPSLPVRLTPGLSFRDNGTVSLCESTSRLTFLQPTVSEIASEVDSGSQDRKSWCCRAFENLRKKLVCSPCQHNGPEDLLQ</sequence>
<dbReference type="Proteomes" id="UP001152622">
    <property type="component" value="Chromosome 1"/>
</dbReference>